<evidence type="ECO:0000256" key="1">
    <source>
        <dbReference type="SAM" id="SignalP"/>
    </source>
</evidence>
<reference evidence="2 3" key="1">
    <citation type="submission" date="2020-08" db="EMBL/GenBank/DDBJ databases">
        <title>Genomic Encyclopedia of Type Strains, Phase IV (KMG-IV): sequencing the most valuable type-strain genomes for metagenomic binning, comparative biology and taxonomic classification.</title>
        <authorList>
            <person name="Goeker M."/>
        </authorList>
    </citation>
    <scope>NUCLEOTIDE SEQUENCE [LARGE SCALE GENOMIC DNA]</scope>
    <source>
        <strain evidence="2 3">DSM 17328</strain>
    </source>
</reference>
<evidence type="ECO:0008006" key="4">
    <source>
        <dbReference type="Google" id="ProtNLM"/>
    </source>
</evidence>
<protein>
    <recommendedName>
        <fullName evidence="4">Secreted protein</fullName>
    </recommendedName>
</protein>
<gene>
    <name evidence="2" type="ORF">GGQ98_002831</name>
</gene>
<feature type="chain" id="PRO_5031079466" description="Secreted protein" evidence="1">
    <location>
        <begin position="27"/>
        <end position="202"/>
    </location>
</feature>
<name>A0A7W7F798_9SPHN</name>
<accession>A0A7W7F798</accession>
<feature type="signal peptide" evidence="1">
    <location>
        <begin position="1"/>
        <end position="26"/>
    </location>
</feature>
<keyword evidence="1" id="KW-0732">Signal</keyword>
<proteinExistence type="predicted"/>
<evidence type="ECO:0000313" key="3">
    <source>
        <dbReference type="Proteomes" id="UP000566324"/>
    </source>
</evidence>
<sequence length="202" mass="22509">MSASSDRRTVLAGIALAPVAALPAMAATTAPDSGEWGRRLLEYRNACKISDAACAKRDAAEDAWRAASTPYPNVIVDGEPMTVDQFKKKWGTLLRALEDVPDKRKDRPGIAELRKGKAMHLRVEVANKRLYRKMGIPALCREEYAADERRDETWLSLCSYPATDIQELARKVDLIEQEGCDSQDYVDDIVADVRRIAETRNA</sequence>
<comment type="caution">
    <text evidence="2">The sequence shown here is derived from an EMBL/GenBank/DDBJ whole genome shotgun (WGS) entry which is preliminary data.</text>
</comment>
<dbReference type="RefSeq" id="WP_184070596.1">
    <property type="nucleotide sequence ID" value="NZ_JACHNZ010000036.1"/>
</dbReference>
<evidence type="ECO:0000313" key="2">
    <source>
        <dbReference type="EMBL" id="MBB4633201.1"/>
    </source>
</evidence>
<dbReference type="AlphaFoldDB" id="A0A7W7F798"/>
<dbReference type="EMBL" id="JACHNZ010000036">
    <property type="protein sequence ID" value="MBB4633201.1"/>
    <property type="molecule type" value="Genomic_DNA"/>
</dbReference>
<dbReference type="Proteomes" id="UP000566324">
    <property type="component" value="Unassembled WGS sequence"/>
</dbReference>
<keyword evidence="3" id="KW-1185">Reference proteome</keyword>
<organism evidence="2 3">
    <name type="scientific">Sphingosinicella soli</name>
    <dbReference type="NCBI Taxonomy" id="333708"/>
    <lineage>
        <taxon>Bacteria</taxon>
        <taxon>Pseudomonadati</taxon>
        <taxon>Pseudomonadota</taxon>
        <taxon>Alphaproteobacteria</taxon>
        <taxon>Sphingomonadales</taxon>
        <taxon>Sphingosinicellaceae</taxon>
        <taxon>Sphingosinicella</taxon>
    </lineage>
</organism>